<evidence type="ECO:0000313" key="2">
    <source>
        <dbReference type="EMBL" id="TKJ91954.1"/>
    </source>
</evidence>
<reference evidence="2 3" key="1">
    <citation type="journal article" date="2019" name="Sci. Rep.">
        <title>Differences in resource use lead to coexistence of seed-transmitted microbial populations.</title>
        <authorList>
            <person name="Torres-Cortes G."/>
            <person name="Garcia B.J."/>
            <person name="Compant S."/>
            <person name="Rezki S."/>
            <person name="Jones P."/>
            <person name="Preveaux A."/>
            <person name="Briand M."/>
            <person name="Roulet A."/>
            <person name="Bouchez O."/>
            <person name="Jacobson D."/>
            <person name="Barret M."/>
        </authorList>
    </citation>
    <scope>NUCLEOTIDE SEQUENCE [LARGE SCALE GENOMIC DNA]</scope>
    <source>
        <strain evidence="2 3">CFBP13511</strain>
    </source>
</reference>
<keyword evidence="4" id="KW-1185">Reference proteome</keyword>
<dbReference type="EMBL" id="JACYNN010000006">
    <property type="protein sequence ID" value="MBD8106852.1"/>
    <property type="molecule type" value="Genomic_DNA"/>
</dbReference>
<evidence type="ECO:0000313" key="4">
    <source>
        <dbReference type="Proteomes" id="UP000661012"/>
    </source>
</evidence>
<dbReference type="Proteomes" id="UP000306393">
    <property type="component" value="Unassembled WGS sequence"/>
</dbReference>
<sequence>MKNRAIALFSTSQALKRFFFDCLNGNRPPHDLLAARLTSVGNRREFVSCPGWMKIIFILSLG</sequence>
<gene>
    <name evidence="2" type="ORF">EpCFBP13511_08455</name>
    <name evidence="1" type="ORF">IFT93_10540</name>
</gene>
<proteinExistence type="predicted"/>
<evidence type="ECO:0000313" key="1">
    <source>
        <dbReference type="EMBL" id="MBD8106852.1"/>
    </source>
</evidence>
<name>A0A4U3FEK3_9GAMM</name>
<evidence type="ECO:0000313" key="3">
    <source>
        <dbReference type="Proteomes" id="UP000306393"/>
    </source>
</evidence>
<dbReference type="AlphaFoldDB" id="A0A4U3FEK3"/>
<dbReference type="Proteomes" id="UP000661012">
    <property type="component" value="Unassembled WGS sequence"/>
</dbReference>
<organism evidence="2 3">
    <name type="scientific">Erwinia persicina</name>
    <dbReference type="NCBI Taxonomy" id="55211"/>
    <lineage>
        <taxon>Bacteria</taxon>
        <taxon>Pseudomonadati</taxon>
        <taxon>Pseudomonadota</taxon>
        <taxon>Gammaproteobacteria</taxon>
        <taxon>Enterobacterales</taxon>
        <taxon>Erwiniaceae</taxon>
        <taxon>Erwinia</taxon>
    </lineage>
</organism>
<dbReference type="RefSeq" id="WP_137269041.1">
    <property type="nucleotide sequence ID" value="NZ_JACYMQ010000003.1"/>
</dbReference>
<reference evidence="1 4" key="2">
    <citation type="journal article" date="2020" name="FEMS Microbiol. Ecol.">
        <title>Temporal dynamics of bacterial communities during seed development and maturation.</title>
        <authorList>
            <person name="Chesneau G."/>
            <person name="Torres-Cortes G."/>
            <person name="Briand M."/>
            <person name="Darrasse A."/>
            <person name="Preveaux A."/>
            <person name="Marais C."/>
            <person name="Jacques M.A."/>
            <person name="Shade A."/>
            <person name="Barret M."/>
        </authorList>
    </citation>
    <scope>NUCLEOTIDE SEQUENCE [LARGE SCALE GENOMIC DNA]</scope>
    <source>
        <strain evidence="1 4">CFBP13732</strain>
    </source>
</reference>
<comment type="caution">
    <text evidence="2">The sequence shown here is derived from an EMBL/GenBank/DDBJ whole genome shotgun (WGS) entry which is preliminary data.</text>
</comment>
<accession>A0A4U3FEK3</accession>
<dbReference type="EMBL" id="QGAC01000006">
    <property type="protein sequence ID" value="TKJ91954.1"/>
    <property type="molecule type" value="Genomic_DNA"/>
</dbReference>
<protein>
    <submittedName>
        <fullName evidence="2">Uncharacterized protein</fullName>
    </submittedName>
</protein>